<name>A0ABP1Q5Q5_9HEXA</name>
<keyword evidence="2" id="KW-1133">Transmembrane helix</keyword>
<evidence type="ECO:0000256" key="2">
    <source>
        <dbReference type="SAM" id="Phobius"/>
    </source>
</evidence>
<feature type="transmembrane region" description="Helical" evidence="2">
    <location>
        <begin position="39"/>
        <end position="61"/>
    </location>
</feature>
<sequence>MSLFRKQVLHVATVILVIVGVFSMPTSTAPLVVVAKRRGVFWIAVECIYTLISVAALALWVSASSRTSLRSKISNNCPNINFFYYTLMAMFVLYGTMTGCNIPYLFNKDPFYSTSFPPVPTEPWQVFTISGVALSILNSVLYLIAAFYPVLCFDEEGNAKKQQDASPTDDAPTQGAVPEIDLSEANMGENVGVDGEQDN</sequence>
<dbReference type="EMBL" id="CAXLJM020000022">
    <property type="protein sequence ID" value="CAL8087764.1"/>
    <property type="molecule type" value="Genomic_DNA"/>
</dbReference>
<reference evidence="3 4" key="1">
    <citation type="submission" date="2024-08" db="EMBL/GenBank/DDBJ databases">
        <authorList>
            <person name="Cucini C."/>
            <person name="Frati F."/>
        </authorList>
    </citation>
    <scope>NUCLEOTIDE SEQUENCE [LARGE SCALE GENOMIC DNA]</scope>
</reference>
<keyword evidence="2" id="KW-0812">Transmembrane</keyword>
<dbReference type="Proteomes" id="UP001642540">
    <property type="component" value="Unassembled WGS sequence"/>
</dbReference>
<feature type="region of interest" description="Disordered" evidence="1">
    <location>
        <begin position="159"/>
        <end position="199"/>
    </location>
</feature>
<keyword evidence="2" id="KW-0472">Membrane</keyword>
<organism evidence="3 4">
    <name type="scientific">Orchesella dallaii</name>
    <dbReference type="NCBI Taxonomy" id="48710"/>
    <lineage>
        <taxon>Eukaryota</taxon>
        <taxon>Metazoa</taxon>
        <taxon>Ecdysozoa</taxon>
        <taxon>Arthropoda</taxon>
        <taxon>Hexapoda</taxon>
        <taxon>Collembola</taxon>
        <taxon>Entomobryomorpha</taxon>
        <taxon>Entomobryoidea</taxon>
        <taxon>Orchesellidae</taxon>
        <taxon>Orchesellinae</taxon>
        <taxon>Orchesella</taxon>
    </lineage>
</organism>
<feature type="transmembrane region" description="Helical" evidence="2">
    <location>
        <begin position="126"/>
        <end position="151"/>
    </location>
</feature>
<accession>A0ABP1Q5Q5</accession>
<proteinExistence type="predicted"/>
<evidence type="ECO:0000313" key="3">
    <source>
        <dbReference type="EMBL" id="CAL8087764.1"/>
    </source>
</evidence>
<keyword evidence="4" id="KW-1185">Reference proteome</keyword>
<comment type="caution">
    <text evidence="3">The sequence shown here is derived from an EMBL/GenBank/DDBJ whole genome shotgun (WGS) entry which is preliminary data.</text>
</comment>
<evidence type="ECO:0000256" key="1">
    <source>
        <dbReference type="SAM" id="MobiDB-lite"/>
    </source>
</evidence>
<protein>
    <submittedName>
        <fullName evidence="3">Uncharacterized protein</fullName>
    </submittedName>
</protein>
<feature type="transmembrane region" description="Helical" evidence="2">
    <location>
        <begin position="82"/>
        <end position="106"/>
    </location>
</feature>
<gene>
    <name evidence="3" type="ORF">ODALV1_LOCUS6844</name>
</gene>
<evidence type="ECO:0000313" key="4">
    <source>
        <dbReference type="Proteomes" id="UP001642540"/>
    </source>
</evidence>